<sequence>DLSALSLVSKKWHALAAQALWKSINIRPRSGDSPYCLIIAHLPRDRLQFLQELHFRPKSKPQGCTHARDDRLPLWENELSDGESDIVDWDSSLDGSVCSLNDRFRFLNLADRAVRVLDKLRDGQLSAFRYVSLTPPFSSLGISVQSVASTDMT</sequence>
<comment type="caution">
    <text evidence="1">The sequence shown here is derived from an EMBL/GenBank/DDBJ whole genome shotgun (WGS) entry which is preliminary data.</text>
</comment>
<keyword evidence="2" id="KW-1185">Reference proteome</keyword>
<proteinExistence type="predicted"/>
<gene>
    <name evidence="1" type="ORF">C8A05DRAFT_20524</name>
</gene>
<evidence type="ECO:0008006" key="3">
    <source>
        <dbReference type="Google" id="ProtNLM"/>
    </source>
</evidence>
<evidence type="ECO:0000313" key="2">
    <source>
        <dbReference type="Proteomes" id="UP001303889"/>
    </source>
</evidence>
<reference evidence="1" key="1">
    <citation type="journal article" date="2023" name="Mol. Phylogenet. Evol.">
        <title>Genome-scale phylogeny and comparative genomics of the fungal order Sordariales.</title>
        <authorList>
            <person name="Hensen N."/>
            <person name="Bonometti L."/>
            <person name="Westerberg I."/>
            <person name="Brannstrom I.O."/>
            <person name="Guillou S."/>
            <person name="Cros-Aarteil S."/>
            <person name="Calhoun S."/>
            <person name="Haridas S."/>
            <person name="Kuo A."/>
            <person name="Mondo S."/>
            <person name="Pangilinan J."/>
            <person name="Riley R."/>
            <person name="LaButti K."/>
            <person name="Andreopoulos B."/>
            <person name="Lipzen A."/>
            <person name="Chen C."/>
            <person name="Yan M."/>
            <person name="Daum C."/>
            <person name="Ng V."/>
            <person name="Clum A."/>
            <person name="Steindorff A."/>
            <person name="Ohm R.A."/>
            <person name="Martin F."/>
            <person name="Silar P."/>
            <person name="Natvig D.O."/>
            <person name="Lalanne C."/>
            <person name="Gautier V."/>
            <person name="Ament-Velasquez S.L."/>
            <person name="Kruys A."/>
            <person name="Hutchinson M.I."/>
            <person name="Powell A.J."/>
            <person name="Barry K."/>
            <person name="Miller A.N."/>
            <person name="Grigoriev I.V."/>
            <person name="Debuchy R."/>
            <person name="Gladieux P."/>
            <person name="Hiltunen Thoren M."/>
            <person name="Johannesson H."/>
        </authorList>
    </citation>
    <scope>NUCLEOTIDE SEQUENCE</scope>
    <source>
        <strain evidence="1">CBS 103.79</strain>
    </source>
</reference>
<name>A0AAN6RMM8_9PEZI</name>
<protein>
    <recommendedName>
        <fullName evidence="3">F-box domain-containing protein</fullName>
    </recommendedName>
</protein>
<dbReference type="AlphaFoldDB" id="A0AAN6RMM8"/>
<accession>A0AAN6RMM8</accession>
<dbReference type="EMBL" id="MU856578">
    <property type="protein sequence ID" value="KAK3896510.1"/>
    <property type="molecule type" value="Genomic_DNA"/>
</dbReference>
<evidence type="ECO:0000313" key="1">
    <source>
        <dbReference type="EMBL" id="KAK3896510.1"/>
    </source>
</evidence>
<reference evidence="1" key="2">
    <citation type="submission" date="2023-05" db="EMBL/GenBank/DDBJ databases">
        <authorList>
            <consortium name="Lawrence Berkeley National Laboratory"/>
            <person name="Steindorff A."/>
            <person name="Hensen N."/>
            <person name="Bonometti L."/>
            <person name="Westerberg I."/>
            <person name="Brannstrom I.O."/>
            <person name="Guillou S."/>
            <person name="Cros-Aarteil S."/>
            <person name="Calhoun S."/>
            <person name="Haridas S."/>
            <person name="Kuo A."/>
            <person name="Mondo S."/>
            <person name="Pangilinan J."/>
            <person name="Riley R."/>
            <person name="Labutti K."/>
            <person name="Andreopoulos B."/>
            <person name="Lipzen A."/>
            <person name="Chen C."/>
            <person name="Yanf M."/>
            <person name="Daum C."/>
            <person name="Ng V."/>
            <person name="Clum A."/>
            <person name="Ohm R."/>
            <person name="Martin F."/>
            <person name="Silar P."/>
            <person name="Natvig D."/>
            <person name="Lalanne C."/>
            <person name="Gautier V."/>
            <person name="Ament-Velasquez S.L."/>
            <person name="Kruys A."/>
            <person name="Hutchinson M.I."/>
            <person name="Powell A.J."/>
            <person name="Barry K."/>
            <person name="Miller A.N."/>
            <person name="Grigoriev I.V."/>
            <person name="Debuchy R."/>
            <person name="Gladieux P."/>
            <person name="Thoren M.H."/>
            <person name="Johannesson H."/>
        </authorList>
    </citation>
    <scope>NUCLEOTIDE SEQUENCE</scope>
    <source>
        <strain evidence="1">CBS 103.79</strain>
    </source>
</reference>
<dbReference type="Proteomes" id="UP001303889">
    <property type="component" value="Unassembled WGS sequence"/>
</dbReference>
<organism evidence="1 2">
    <name type="scientific">Staphylotrichum tortipilum</name>
    <dbReference type="NCBI Taxonomy" id="2831512"/>
    <lineage>
        <taxon>Eukaryota</taxon>
        <taxon>Fungi</taxon>
        <taxon>Dikarya</taxon>
        <taxon>Ascomycota</taxon>
        <taxon>Pezizomycotina</taxon>
        <taxon>Sordariomycetes</taxon>
        <taxon>Sordariomycetidae</taxon>
        <taxon>Sordariales</taxon>
        <taxon>Chaetomiaceae</taxon>
        <taxon>Staphylotrichum</taxon>
    </lineage>
</organism>
<feature type="non-terminal residue" evidence="1">
    <location>
        <position position="1"/>
    </location>
</feature>